<dbReference type="InParanoid" id="A0A066VUK5"/>
<evidence type="ECO:0000313" key="3">
    <source>
        <dbReference type="EMBL" id="KDN43953.1"/>
    </source>
</evidence>
<evidence type="ECO:0000256" key="1">
    <source>
        <dbReference type="SAM" id="Coils"/>
    </source>
</evidence>
<evidence type="ECO:0000313" key="4">
    <source>
        <dbReference type="Proteomes" id="UP000027361"/>
    </source>
</evidence>
<feature type="compositionally biased region" description="Low complexity" evidence="2">
    <location>
        <begin position="292"/>
        <end position="312"/>
    </location>
</feature>
<feature type="compositionally biased region" description="Acidic residues" evidence="2">
    <location>
        <begin position="182"/>
        <end position="201"/>
    </location>
</feature>
<keyword evidence="4" id="KW-1185">Reference proteome</keyword>
<dbReference type="AlphaFoldDB" id="A0A066VUK5"/>
<feature type="region of interest" description="Disordered" evidence="2">
    <location>
        <begin position="92"/>
        <end position="375"/>
    </location>
</feature>
<evidence type="ECO:0000256" key="2">
    <source>
        <dbReference type="SAM" id="MobiDB-lite"/>
    </source>
</evidence>
<dbReference type="GeneID" id="25261567"/>
<dbReference type="EMBL" id="JMSN01000056">
    <property type="protein sequence ID" value="KDN43953.1"/>
    <property type="molecule type" value="Genomic_DNA"/>
</dbReference>
<accession>A0A066VUK5</accession>
<feature type="compositionally biased region" description="Basic and acidic residues" evidence="2">
    <location>
        <begin position="29"/>
        <end position="50"/>
    </location>
</feature>
<dbReference type="RefSeq" id="XP_013242574.1">
    <property type="nucleotide sequence ID" value="XM_013387120.1"/>
</dbReference>
<protein>
    <submittedName>
        <fullName evidence="3">Uncharacterized protein</fullName>
    </submittedName>
</protein>
<dbReference type="Proteomes" id="UP000027361">
    <property type="component" value="Unassembled WGS sequence"/>
</dbReference>
<keyword evidence="1" id="KW-0175">Coiled coil</keyword>
<feature type="compositionally biased region" description="Acidic residues" evidence="2">
    <location>
        <begin position="249"/>
        <end position="268"/>
    </location>
</feature>
<reference evidence="3 4" key="1">
    <citation type="submission" date="2014-05" db="EMBL/GenBank/DDBJ databases">
        <title>Draft genome sequence of a rare smut relative, Tilletiaria anomala UBC 951.</title>
        <authorList>
            <consortium name="DOE Joint Genome Institute"/>
            <person name="Toome M."/>
            <person name="Kuo A."/>
            <person name="Henrissat B."/>
            <person name="Lipzen A."/>
            <person name="Tritt A."/>
            <person name="Yoshinaga Y."/>
            <person name="Zane M."/>
            <person name="Barry K."/>
            <person name="Grigoriev I.V."/>
            <person name="Spatafora J.W."/>
            <person name="Aimea M.C."/>
        </authorList>
    </citation>
    <scope>NUCLEOTIDE SEQUENCE [LARGE SCALE GENOMIC DNA]</scope>
    <source>
        <strain evidence="3 4">UBC 951</strain>
    </source>
</reference>
<organism evidence="3 4">
    <name type="scientific">Tilletiaria anomala (strain ATCC 24038 / CBS 436.72 / UBC 951)</name>
    <dbReference type="NCBI Taxonomy" id="1037660"/>
    <lineage>
        <taxon>Eukaryota</taxon>
        <taxon>Fungi</taxon>
        <taxon>Dikarya</taxon>
        <taxon>Basidiomycota</taxon>
        <taxon>Ustilaginomycotina</taxon>
        <taxon>Exobasidiomycetes</taxon>
        <taxon>Georgefischeriales</taxon>
        <taxon>Tilletiariaceae</taxon>
        <taxon>Tilletiaria</taxon>
    </lineage>
</organism>
<gene>
    <name evidence="3" type="ORF">K437DRAFT_143855</name>
</gene>
<sequence>MHRGHELALALAMDKFEHERRLAQAHADAALREQRAASRARGEEREGKRIAQLHKEVEKLRHTLEEKENCRKELKQLADKRAITIEELKAQAKIGSGAAKHATSKLIRGPKIVESSSPPRANSVSRHATSASSKPSARAFAVLPDPPPMLPPAAAASAGTKRRRLPPMQGASEPSSMRGGEDDNEEEEEDEEEGGCGDVDTDGAVGEAAEGARRWRAATPSPHSRKKPAAAASKRIATTEATRRRYRDEEDETAEEVEGEEEEEEVEEYRESSRNKRRTAASGTTNTKRAAPRAAAPSAAASAAKPMALSRAQAKSTADSIRDSVERTPMLVSKAKAARRKPLGEIGHGSVAAQRGDGGDEEGEDVNGSGSKGTGGKRGAFSILAVTATTTSVTANNRRIGTAKANAKEQQAPAPDAVAVAAAEGGAEGGKKKRRKLLGGGNALGRLALGSVEVSEHEPVLTLQTNLFTDHLLHLAFFFAVLQPQGTSSLNPSFALPLELSPVKPGAAGRQPLGIAGGGGGAGLSVFR</sequence>
<feature type="region of interest" description="Disordered" evidence="2">
    <location>
        <begin position="27"/>
        <end position="50"/>
    </location>
</feature>
<feature type="compositionally biased region" description="Polar residues" evidence="2">
    <location>
        <begin position="114"/>
        <end position="135"/>
    </location>
</feature>
<name>A0A066VUK5_TILAU</name>
<feature type="coiled-coil region" evidence="1">
    <location>
        <begin position="50"/>
        <end position="91"/>
    </location>
</feature>
<dbReference type="HOGENOM" id="CLU_515992_0_0_1"/>
<proteinExistence type="predicted"/>
<comment type="caution">
    <text evidence="3">The sequence shown here is derived from an EMBL/GenBank/DDBJ whole genome shotgun (WGS) entry which is preliminary data.</text>
</comment>